<dbReference type="CDD" id="cd12614">
    <property type="entry name" value="RRM1_PUB1"/>
    <property type="match status" value="1"/>
</dbReference>
<feature type="compositionally biased region" description="Low complexity" evidence="3">
    <location>
        <begin position="243"/>
        <end position="277"/>
    </location>
</feature>
<evidence type="ECO:0000313" key="6">
    <source>
        <dbReference type="Proteomes" id="UP001162085"/>
    </source>
</evidence>
<protein>
    <recommendedName>
        <fullName evidence="4">RRM domain-containing protein</fullName>
    </recommendedName>
</protein>
<proteinExistence type="predicted"/>
<dbReference type="PANTHER" id="PTHR47640">
    <property type="entry name" value="TRNA SELENOCYSTEINE 1-ASSOCIATED PROTEIN 1-RELATED-RELATED"/>
    <property type="match status" value="1"/>
</dbReference>
<reference evidence="5" key="1">
    <citation type="submission" date="2022-10" db="EMBL/GenBank/DDBJ databases">
        <authorList>
            <person name="Byrne P K."/>
        </authorList>
    </citation>
    <scope>NUCLEOTIDE SEQUENCE</scope>
    <source>
        <strain evidence="5">ZP964</strain>
    </source>
</reference>
<dbReference type="PROSITE" id="PS50102">
    <property type="entry name" value="RRM"/>
    <property type="match status" value="3"/>
</dbReference>
<dbReference type="InterPro" id="IPR003954">
    <property type="entry name" value="RRM_euk-type"/>
</dbReference>
<sequence length="466" mass="52328">MSENNEEQQHQQQQEPVAVETPLVTEVPTSADPSAEQNVSTEGNSEQAEDEQGENDPSVVPANAITGGRETSDRVLYVGNLDKAITEDILKQYFQVGGPIANIKIMIDKNNKNVNYAFVEYHQSHDANIALQTLNGKQIENNVVKINWAFQSQQSSSDDTFNLFVGDLNVNVDDETLRNAFKDFPSYLSGHVMWDMQTGSSRGYGFVSFTSQDDAQTAMDSMQGQDLNGRPLRINWAAKRDNNNNSNNNNNNNNTNNYPQRRNYGNNNRGGFRQYNNNNNNNNNMNMGMNMGMNMNMNSNRGMPPTSMGMPMGAMPLPSQGQPQQSQTIGLPPQVNPQAVDHIIRSAPPRVTTAYIGNIPHFATEADLIPLFQNFGFILDFKHYPEKGCCFIKYDTHEQAAVCIVALANFPFQGRNLRTGWGKERSNFMPQQQQQQGGQPLIMNDQQQPVMPDQQQQQQHQQQQQQ</sequence>
<evidence type="ECO:0000256" key="2">
    <source>
        <dbReference type="PROSITE-ProRule" id="PRU00176"/>
    </source>
</evidence>
<dbReference type="InterPro" id="IPR012677">
    <property type="entry name" value="Nucleotide-bd_a/b_plait_sf"/>
</dbReference>
<feature type="region of interest" description="Disordered" evidence="3">
    <location>
        <begin position="1"/>
        <end position="66"/>
    </location>
</feature>
<dbReference type="InterPro" id="IPR000504">
    <property type="entry name" value="RRM_dom"/>
</dbReference>
<feature type="domain" description="RRM" evidence="4">
    <location>
        <begin position="74"/>
        <end position="151"/>
    </location>
</feature>
<evidence type="ECO:0000256" key="1">
    <source>
        <dbReference type="ARBA" id="ARBA00022884"/>
    </source>
</evidence>
<evidence type="ECO:0000259" key="4">
    <source>
        <dbReference type="PROSITE" id="PS50102"/>
    </source>
</evidence>
<feature type="region of interest" description="Disordered" evidence="3">
    <location>
        <begin position="239"/>
        <end position="277"/>
    </location>
</feature>
<feature type="compositionally biased region" description="Polar residues" evidence="3">
    <location>
        <begin position="27"/>
        <end position="46"/>
    </location>
</feature>
<feature type="region of interest" description="Disordered" evidence="3">
    <location>
        <begin position="428"/>
        <end position="466"/>
    </location>
</feature>
<name>A0ABN8WMX8_SACUV</name>
<dbReference type="Proteomes" id="UP001162085">
    <property type="component" value="Chromosome 14"/>
</dbReference>
<evidence type="ECO:0000256" key="3">
    <source>
        <dbReference type="SAM" id="MobiDB-lite"/>
    </source>
</evidence>
<gene>
    <name evidence="5" type="primary">SUVZ14G3040</name>
    <name evidence="5" type="ORF">SUVZ_14G3040</name>
</gene>
<dbReference type="Pfam" id="PF00076">
    <property type="entry name" value="RRM_1"/>
    <property type="match status" value="3"/>
</dbReference>
<keyword evidence="1 2" id="KW-0694">RNA-binding</keyword>
<dbReference type="EMBL" id="OX365941">
    <property type="protein sequence ID" value="CAI4052030.1"/>
    <property type="molecule type" value="Genomic_DNA"/>
</dbReference>
<dbReference type="Gene3D" id="3.30.70.330">
    <property type="match status" value="3"/>
</dbReference>
<dbReference type="SUPFAM" id="SSF54928">
    <property type="entry name" value="RNA-binding domain, RBD"/>
    <property type="match status" value="2"/>
</dbReference>
<feature type="domain" description="RRM" evidence="4">
    <location>
        <begin position="161"/>
        <end position="239"/>
    </location>
</feature>
<dbReference type="CDD" id="cd12622">
    <property type="entry name" value="RRM3_PUB1"/>
    <property type="match status" value="1"/>
</dbReference>
<dbReference type="InterPro" id="IPR035979">
    <property type="entry name" value="RBD_domain_sf"/>
</dbReference>
<feature type="compositionally biased region" description="Low complexity" evidence="3">
    <location>
        <begin position="446"/>
        <end position="466"/>
    </location>
</feature>
<dbReference type="InterPro" id="IPR050825">
    <property type="entry name" value="RBM42_RBP45_47-like"/>
</dbReference>
<dbReference type="SMART" id="SM00360">
    <property type="entry name" value="RRM"/>
    <property type="match status" value="3"/>
</dbReference>
<evidence type="ECO:0000313" key="5">
    <source>
        <dbReference type="EMBL" id="CAI4052030.1"/>
    </source>
</evidence>
<keyword evidence="6" id="KW-1185">Reference proteome</keyword>
<dbReference type="PANTHER" id="PTHR47640:SF5">
    <property type="entry name" value="RRM DOMAIN-CONTAINING PROTEIN"/>
    <property type="match status" value="1"/>
</dbReference>
<dbReference type="CDD" id="cd12619">
    <property type="entry name" value="RRM2_PUB1"/>
    <property type="match status" value="1"/>
</dbReference>
<dbReference type="SMART" id="SM00361">
    <property type="entry name" value="RRM_1"/>
    <property type="match status" value="2"/>
</dbReference>
<feature type="domain" description="RRM" evidence="4">
    <location>
        <begin position="352"/>
        <end position="424"/>
    </location>
</feature>
<organism evidence="5 6">
    <name type="scientific">Saccharomyces uvarum</name>
    <name type="common">Yeast</name>
    <name type="synonym">Saccharomyces bayanus var. uvarum</name>
    <dbReference type="NCBI Taxonomy" id="230603"/>
    <lineage>
        <taxon>Eukaryota</taxon>
        <taxon>Fungi</taxon>
        <taxon>Dikarya</taxon>
        <taxon>Ascomycota</taxon>
        <taxon>Saccharomycotina</taxon>
        <taxon>Saccharomycetes</taxon>
        <taxon>Saccharomycetales</taxon>
        <taxon>Saccharomycetaceae</taxon>
        <taxon>Saccharomyces</taxon>
    </lineage>
</organism>
<accession>A0ABN8WMX8</accession>